<organism evidence="2 3">
    <name type="scientific">Candidatus Lambdaproteobacteria bacterium RIFOXYD2_FULL_56_26</name>
    <dbReference type="NCBI Taxonomy" id="1817773"/>
    <lineage>
        <taxon>Bacteria</taxon>
        <taxon>Pseudomonadati</taxon>
        <taxon>Pseudomonadota</taxon>
        <taxon>Candidatus Lambdaproteobacteria</taxon>
    </lineage>
</organism>
<accession>A0A1F6GUR4</accession>
<dbReference type="AlphaFoldDB" id="A0A1F6GUR4"/>
<comment type="caution">
    <text evidence="2">The sequence shown here is derived from an EMBL/GenBank/DDBJ whole genome shotgun (WGS) entry which is preliminary data.</text>
</comment>
<feature type="transmembrane region" description="Helical" evidence="1">
    <location>
        <begin position="20"/>
        <end position="41"/>
    </location>
</feature>
<evidence type="ECO:0000313" key="3">
    <source>
        <dbReference type="Proteomes" id="UP000177583"/>
    </source>
</evidence>
<proteinExistence type="predicted"/>
<evidence type="ECO:0000313" key="2">
    <source>
        <dbReference type="EMBL" id="OGH01886.1"/>
    </source>
</evidence>
<evidence type="ECO:0000256" key="1">
    <source>
        <dbReference type="SAM" id="Phobius"/>
    </source>
</evidence>
<reference evidence="2 3" key="1">
    <citation type="journal article" date="2016" name="Nat. Commun.">
        <title>Thousands of microbial genomes shed light on interconnected biogeochemical processes in an aquifer system.</title>
        <authorList>
            <person name="Anantharaman K."/>
            <person name="Brown C.T."/>
            <person name="Hug L.A."/>
            <person name="Sharon I."/>
            <person name="Castelle C.J."/>
            <person name="Probst A.J."/>
            <person name="Thomas B.C."/>
            <person name="Singh A."/>
            <person name="Wilkins M.J."/>
            <person name="Karaoz U."/>
            <person name="Brodie E.L."/>
            <person name="Williams K.H."/>
            <person name="Hubbard S.S."/>
            <person name="Banfield J.F."/>
        </authorList>
    </citation>
    <scope>NUCLEOTIDE SEQUENCE [LARGE SCALE GENOMIC DNA]</scope>
</reference>
<protein>
    <submittedName>
        <fullName evidence="2">Uncharacterized protein</fullName>
    </submittedName>
</protein>
<name>A0A1F6GUR4_9PROT</name>
<sequence>MGLGALATGIAAYQLVKRGFLLWMLLVVIGISAINFGYTYARHTPLQAMINDLDPGALGDLPTKQLEKLCEKLGN</sequence>
<keyword evidence="1" id="KW-0472">Membrane</keyword>
<keyword evidence="1" id="KW-1133">Transmembrane helix</keyword>
<dbReference type="Proteomes" id="UP000177583">
    <property type="component" value="Unassembled WGS sequence"/>
</dbReference>
<keyword evidence="1" id="KW-0812">Transmembrane</keyword>
<dbReference type="EMBL" id="MFNF01000027">
    <property type="protein sequence ID" value="OGH01886.1"/>
    <property type="molecule type" value="Genomic_DNA"/>
</dbReference>
<gene>
    <name evidence="2" type="ORF">A2557_04715</name>
</gene>